<evidence type="ECO:0000313" key="2">
    <source>
        <dbReference type="EMBL" id="EPQ65525.1"/>
    </source>
</evidence>
<reference evidence="4" key="1">
    <citation type="journal article" date="2013" name="Nat. Genet.">
        <title>The wheat powdery mildew genome shows the unique evolution of an obligate biotroph.</title>
        <authorList>
            <person name="Wicker T."/>
            <person name="Oberhaensli S."/>
            <person name="Parlange F."/>
            <person name="Buchmann J.P."/>
            <person name="Shatalina M."/>
            <person name="Roffler S."/>
            <person name="Ben-David R."/>
            <person name="Dolezel J."/>
            <person name="Simkova H."/>
            <person name="Schulze-Lefert P."/>
            <person name="Spanu P.D."/>
            <person name="Bruggmann R."/>
            <person name="Amselem J."/>
            <person name="Quesneville H."/>
            <person name="Ver Loren van Themaat E."/>
            <person name="Paape T."/>
            <person name="Shimizu K.K."/>
            <person name="Keller B."/>
        </authorList>
    </citation>
    <scope>NUCLEOTIDE SEQUENCE [LARGE SCALE GENOMIC DNA]</scope>
    <source>
        <strain evidence="4">96224</strain>
    </source>
</reference>
<protein>
    <submittedName>
        <fullName evidence="3">Bgt-2655</fullName>
    </submittedName>
</protein>
<gene>
    <name evidence="2" type="ORF">BGT96224_2655</name>
    <name evidence="3" type="ORF">BGT96224V2_LOCUS2661</name>
</gene>
<dbReference type="GO" id="GO:0005737">
    <property type="term" value="C:cytoplasm"/>
    <property type="evidence" value="ECO:0007669"/>
    <property type="project" value="TreeGrafter"/>
</dbReference>
<dbReference type="HOGENOM" id="CLU_130694_1_0_1"/>
<reference evidence="2" key="2">
    <citation type="submission" date="2013-01" db="EMBL/GenBank/DDBJ databases">
        <title>The wheat powdery mildew genome reveals unique evolution of an obligate biotroph.</title>
        <authorList>
            <person name="Oberhaensli S."/>
            <person name="Wicker T."/>
            <person name="Keller B."/>
        </authorList>
    </citation>
    <scope>NUCLEOTIDE SEQUENCE</scope>
    <source>
        <strain evidence="2">96224</strain>
    </source>
</reference>
<dbReference type="Proteomes" id="UP000053110">
    <property type="component" value="Unassembled WGS sequence"/>
</dbReference>
<dbReference type="PANTHER" id="PTHR13420">
    <property type="entry name" value="UPF0235 PROTEIN C15ORF40"/>
    <property type="match status" value="1"/>
</dbReference>
<dbReference type="Pfam" id="PF02594">
    <property type="entry name" value="DUF167"/>
    <property type="match status" value="1"/>
</dbReference>
<dbReference type="AlphaFoldDB" id="A0A061HNZ9"/>
<dbReference type="EMBL" id="KE375024">
    <property type="protein sequence ID" value="EPQ65525.1"/>
    <property type="molecule type" value="Genomic_DNA"/>
</dbReference>
<organism evidence="3">
    <name type="scientific">Blumeria graminis f. sp. tritici 96224</name>
    <dbReference type="NCBI Taxonomy" id="1268274"/>
    <lineage>
        <taxon>Eukaryota</taxon>
        <taxon>Fungi</taxon>
        <taxon>Dikarya</taxon>
        <taxon>Ascomycota</taxon>
        <taxon>Pezizomycotina</taxon>
        <taxon>Leotiomycetes</taxon>
        <taxon>Erysiphales</taxon>
        <taxon>Erysiphaceae</taxon>
        <taxon>Blumeria</taxon>
    </lineage>
</organism>
<evidence type="ECO:0000313" key="4">
    <source>
        <dbReference type="Proteomes" id="UP000053110"/>
    </source>
</evidence>
<comment type="similarity">
    <text evidence="1">Belongs to the UPF0235 family.</text>
</comment>
<dbReference type="HAMAP" id="MF_00634">
    <property type="entry name" value="UPF0235"/>
    <property type="match status" value="1"/>
</dbReference>
<dbReference type="NCBIfam" id="TIGR00251">
    <property type="entry name" value="DUF167 family protein"/>
    <property type="match status" value="1"/>
</dbReference>
<accession>A0A061HNZ9</accession>
<reference evidence="3" key="3">
    <citation type="submission" date="2018-07" db="EMBL/GenBank/DDBJ databases">
        <authorList>
            <person name="Quirk P.G."/>
            <person name="Krulwich T.A."/>
        </authorList>
    </citation>
    <scope>NUCLEOTIDE SEQUENCE</scope>
    <source>
        <strain evidence="3">96224</strain>
    </source>
</reference>
<dbReference type="InterPro" id="IPR003746">
    <property type="entry name" value="DUF167"/>
</dbReference>
<proteinExistence type="inferred from homology"/>
<sequence length="119" mass="13461">MFTAPYQKISFIKYVGNRVLLQCHIKTGVAMVRSGIISVSDNQIKIGVMAQPRDSEANSEVCRVMSELFKCPRSDVEIVRGHKSRVKRLAISQIGVKWGDNEEKITTEIRKKLEQAVIK</sequence>
<name>A0A061HNZ9_BLUGR</name>
<dbReference type="PANTHER" id="PTHR13420:SF7">
    <property type="entry name" value="UPF0235 PROTEIN C15ORF40"/>
    <property type="match status" value="1"/>
</dbReference>
<dbReference type="OrthoDB" id="244097at2759"/>
<evidence type="ECO:0000256" key="1">
    <source>
        <dbReference type="ARBA" id="ARBA00010364"/>
    </source>
</evidence>
<dbReference type="EMBL" id="UIGY01000051">
    <property type="protein sequence ID" value="SUZ09500.1"/>
    <property type="molecule type" value="Genomic_DNA"/>
</dbReference>
<dbReference type="Gene3D" id="3.30.1200.10">
    <property type="entry name" value="YggU-like"/>
    <property type="match status" value="1"/>
</dbReference>
<dbReference type="SMART" id="SM01152">
    <property type="entry name" value="DUF167"/>
    <property type="match status" value="1"/>
</dbReference>
<dbReference type="InterPro" id="IPR036591">
    <property type="entry name" value="YggU-like_sf"/>
</dbReference>
<dbReference type="SUPFAM" id="SSF69786">
    <property type="entry name" value="YggU-like"/>
    <property type="match status" value="1"/>
</dbReference>
<evidence type="ECO:0000313" key="3">
    <source>
        <dbReference type="EMBL" id="SUZ09500.1"/>
    </source>
</evidence>